<dbReference type="EMBL" id="NTYF01000065">
    <property type="protein sequence ID" value="PER51448.1"/>
    <property type="molecule type" value="Genomic_DNA"/>
</dbReference>
<feature type="transmembrane region" description="Helical" evidence="1">
    <location>
        <begin position="12"/>
        <end position="30"/>
    </location>
</feature>
<sequence length="160" mass="18616">MDIEWDKVLPSVIGAITGGTMSLLGSYFSAKRQANKEEKRREYEERRAEKIALTSVKNEIEFNYIRYTDYIDVMDHTGLSELDLSHNKIGLVLKTDKWEKHSDTIENIEGLSYIGKLRGLYMNVHRDLTFNIVQMEDVKGTTNQAYEIRKEIEDTLKNYS</sequence>
<reference evidence="2 3" key="1">
    <citation type="submission" date="2017-09" db="EMBL/GenBank/DDBJ databases">
        <title>Large-scale bioinformatics analysis of Bacillus genomes uncovers conserved roles of natural products in bacterial physiology.</title>
        <authorList>
            <consortium name="Agbiome Team Llc"/>
            <person name="Bleich R.M."/>
            <person name="Kirk G.J."/>
            <person name="Santa Maria K.C."/>
            <person name="Allen S.E."/>
            <person name="Farag S."/>
            <person name="Shank E.A."/>
            <person name="Bowers A."/>
        </authorList>
    </citation>
    <scope>NUCLEOTIDE SEQUENCE [LARGE SCALE GENOMIC DNA]</scope>
    <source>
        <strain evidence="2 3">AFS005140</strain>
    </source>
</reference>
<evidence type="ECO:0000256" key="1">
    <source>
        <dbReference type="SAM" id="Phobius"/>
    </source>
</evidence>
<comment type="caution">
    <text evidence="2">The sequence shown here is derived from an EMBL/GenBank/DDBJ whole genome shotgun (WGS) entry which is preliminary data.</text>
</comment>
<keyword evidence="1" id="KW-0472">Membrane</keyword>
<gene>
    <name evidence="2" type="ORF">CN495_18905</name>
</gene>
<name>A0ABD6SF56_BACTU</name>
<dbReference type="RefSeq" id="WP_098223247.1">
    <property type="nucleotide sequence ID" value="NZ_NTVJ01000126.1"/>
</dbReference>
<keyword evidence="1" id="KW-1133">Transmembrane helix</keyword>
<dbReference type="AlphaFoldDB" id="A0ABD6SF56"/>
<accession>A0ABD6SF56</accession>
<dbReference type="Proteomes" id="UP000219897">
    <property type="component" value="Unassembled WGS sequence"/>
</dbReference>
<proteinExistence type="predicted"/>
<organism evidence="2 3">
    <name type="scientific">Bacillus thuringiensis</name>
    <dbReference type="NCBI Taxonomy" id="1428"/>
    <lineage>
        <taxon>Bacteria</taxon>
        <taxon>Bacillati</taxon>
        <taxon>Bacillota</taxon>
        <taxon>Bacilli</taxon>
        <taxon>Bacillales</taxon>
        <taxon>Bacillaceae</taxon>
        <taxon>Bacillus</taxon>
        <taxon>Bacillus cereus group</taxon>
    </lineage>
</organism>
<protein>
    <submittedName>
        <fullName evidence="2">Uncharacterized protein</fullName>
    </submittedName>
</protein>
<keyword evidence="1" id="KW-0812">Transmembrane</keyword>
<evidence type="ECO:0000313" key="3">
    <source>
        <dbReference type="Proteomes" id="UP000219897"/>
    </source>
</evidence>
<evidence type="ECO:0000313" key="2">
    <source>
        <dbReference type="EMBL" id="PER51448.1"/>
    </source>
</evidence>